<evidence type="ECO:0000256" key="5">
    <source>
        <dbReference type="ARBA" id="ARBA00022967"/>
    </source>
</evidence>
<dbReference type="SUPFAM" id="SSF81653">
    <property type="entry name" value="Calcium ATPase, transduction domain A"/>
    <property type="match status" value="1"/>
</dbReference>
<evidence type="ECO:0000256" key="2">
    <source>
        <dbReference type="ARBA" id="ARBA00022692"/>
    </source>
</evidence>
<dbReference type="OrthoDB" id="9807843at2"/>
<dbReference type="InterPro" id="IPR006068">
    <property type="entry name" value="ATPase_P-typ_cation-transptr_C"/>
</dbReference>
<feature type="transmembrane region" description="Helical" evidence="8">
    <location>
        <begin position="68"/>
        <end position="86"/>
    </location>
</feature>
<dbReference type="InterPro" id="IPR023214">
    <property type="entry name" value="HAD_sf"/>
</dbReference>
<keyword evidence="7 8" id="KW-0472">Membrane</keyword>
<dbReference type="InterPro" id="IPR059000">
    <property type="entry name" value="ATPase_P-type_domA"/>
</dbReference>
<organism evidence="10 11">
    <name type="scientific">Marinicauda salina</name>
    <dbReference type="NCBI Taxonomy" id="2135793"/>
    <lineage>
        <taxon>Bacteria</taxon>
        <taxon>Pseudomonadati</taxon>
        <taxon>Pseudomonadota</taxon>
        <taxon>Alphaproteobacteria</taxon>
        <taxon>Maricaulales</taxon>
        <taxon>Maricaulaceae</taxon>
        <taxon>Marinicauda</taxon>
    </lineage>
</organism>
<keyword evidence="4" id="KW-0067">ATP-binding</keyword>
<keyword evidence="11" id="KW-1185">Reference proteome</keyword>
<dbReference type="InterPro" id="IPR023299">
    <property type="entry name" value="ATPase_P-typ_cyto_dom_N"/>
</dbReference>
<dbReference type="InterPro" id="IPR008250">
    <property type="entry name" value="ATPase_P-typ_transduc_dom_A_sf"/>
</dbReference>
<dbReference type="SUPFAM" id="SSF56784">
    <property type="entry name" value="HAD-like"/>
    <property type="match status" value="1"/>
</dbReference>
<dbReference type="SUPFAM" id="SSF81665">
    <property type="entry name" value="Calcium ATPase, transmembrane domain M"/>
    <property type="match status" value="1"/>
</dbReference>
<feature type="transmembrane region" description="Helical" evidence="8">
    <location>
        <begin position="255"/>
        <end position="275"/>
    </location>
</feature>
<dbReference type="PRINTS" id="PR00119">
    <property type="entry name" value="CATATPASE"/>
</dbReference>
<comment type="caution">
    <text evidence="10">The sequence shown here is derived from an EMBL/GenBank/DDBJ whole genome shotgun (WGS) entry which is preliminary data.</text>
</comment>
<feature type="domain" description="Cation-transporting P-type ATPase N-terminal" evidence="9">
    <location>
        <begin position="14"/>
        <end position="88"/>
    </location>
</feature>
<dbReference type="InterPro" id="IPR004014">
    <property type="entry name" value="ATPase_P-typ_cation-transptr_N"/>
</dbReference>
<dbReference type="SMART" id="SM00831">
    <property type="entry name" value="Cation_ATPase_N"/>
    <property type="match status" value="1"/>
</dbReference>
<dbReference type="PRINTS" id="PR00120">
    <property type="entry name" value="HATPASE"/>
</dbReference>
<dbReference type="SFLD" id="SFLDG00002">
    <property type="entry name" value="C1.7:_P-type_atpase_like"/>
    <property type="match status" value="1"/>
</dbReference>
<dbReference type="Gene3D" id="2.70.150.10">
    <property type="entry name" value="Calcium-transporting ATPase, cytoplasmic transduction domain A"/>
    <property type="match status" value="1"/>
</dbReference>
<evidence type="ECO:0000256" key="7">
    <source>
        <dbReference type="ARBA" id="ARBA00023136"/>
    </source>
</evidence>
<proteinExistence type="predicted"/>
<evidence type="ECO:0000256" key="6">
    <source>
        <dbReference type="ARBA" id="ARBA00022989"/>
    </source>
</evidence>
<keyword evidence="2 8" id="KW-0812">Transmembrane</keyword>
<feature type="transmembrane region" description="Helical" evidence="8">
    <location>
        <begin position="849"/>
        <end position="869"/>
    </location>
</feature>
<evidence type="ECO:0000256" key="1">
    <source>
        <dbReference type="ARBA" id="ARBA00004141"/>
    </source>
</evidence>
<gene>
    <name evidence="10" type="ORF">DDZ18_02590</name>
</gene>
<dbReference type="Pfam" id="PF00122">
    <property type="entry name" value="E1-E2_ATPase"/>
    <property type="match status" value="1"/>
</dbReference>
<dbReference type="PANTHER" id="PTHR42861">
    <property type="entry name" value="CALCIUM-TRANSPORTING ATPASE"/>
    <property type="match status" value="1"/>
</dbReference>
<dbReference type="Pfam" id="PF00690">
    <property type="entry name" value="Cation_ATPase_N"/>
    <property type="match status" value="1"/>
</dbReference>
<dbReference type="Pfam" id="PF00689">
    <property type="entry name" value="Cation_ATPase_C"/>
    <property type="match status" value="1"/>
</dbReference>
<sequence>MADREAAAAERPVRWHGVDPGDAAGRLAADLDAGLSEAEARDRLAEAGPNEIEAAESFSILATLGRQLADPLILLLIAGVVLAAALGERFDAIMIAAIVVLNAALGFFQEWRAERALAALEGMLAPACNVVRDGERRRIDARELVPGDLVEMHRGERAPADLKLASGEGLLADESALTGEAHAVAKAPGADPDDAPVHARASILFAGSLLLDGRGRGVVVATGDHTEFGRIAALAASVRRQATPLQRRLARLSRVLGAAAVVAAVLVAALGLLAGRDPLEMLFTGVSLAVATVPEGLPAVVALSLALGVRKMAKRNALVRRLRGAETLGSATVICTDKTGTLTTGEMSAVSIVTAAGETDLSEGEAPPDALEVDALRTAGLCNDAELAEDGGVAGEPTERALLAAAHRFDAVDAEGPPRVAEQPFSAERKRMLVVVERDGELHAHMKGAPDYVLPLCAQIRTADGVEPLDDAGRRRWIDRAEEMGEAGLRVLAVAHRDTSADRLHSLEEVEREMVFLGLIGLMDPPRPRARPAMEAARAAGIRVVMITGDAAGTARAIAREVGLDATEVLSGAEIDGLDDAALAERLERRPVLSRTTPEHKLRVVRLLQDGGDIVAMTGDGVNDAPALKQADIGVAMGIRGVDAARAAADMVLLDDDFGTIVDAVREGRRQDESIRNFARFLLASNFGEVVAVAANVVTGAPLILTPVQLLWVNLLTDGPIALALGVERAGPDLMARPPRRPGARVLDRTAFMLVAVFGGWLAAVTLATFQHLLPAGAQTANAASFSAVVVMSCATVFVFRSLETPNTRLGWFSNQWLVAAVAATLAVQLALVYAPPLQRLMEVSAPPAMLWLGLGAAALPVLIVPEIVKSVRGSKGAALREG</sequence>
<dbReference type="RefSeq" id="WP_109251787.1">
    <property type="nucleotide sequence ID" value="NZ_QEXV01000001.1"/>
</dbReference>
<accession>A0A2U2BWY1</accession>
<dbReference type="GO" id="GO:0016887">
    <property type="term" value="F:ATP hydrolysis activity"/>
    <property type="evidence" value="ECO:0007669"/>
    <property type="project" value="InterPro"/>
</dbReference>
<dbReference type="InterPro" id="IPR023298">
    <property type="entry name" value="ATPase_P-typ_TM_dom_sf"/>
</dbReference>
<dbReference type="InterPro" id="IPR044492">
    <property type="entry name" value="P_typ_ATPase_HD_dom"/>
</dbReference>
<keyword evidence="6 8" id="KW-1133">Transmembrane helix</keyword>
<dbReference type="SFLD" id="SFLDF00027">
    <property type="entry name" value="p-type_atpase"/>
    <property type="match status" value="1"/>
</dbReference>
<dbReference type="PROSITE" id="PS00154">
    <property type="entry name" value="ATPASE_E1_E2"/>
    <property type="match status" value="1"/>
</dbReference>
<evidence type="ECO:0000256" key="8">
    <source>
        <dbReference type="SAM" id="Phobius"/>
    </source>
</evidence>
<dbReference type="Gene3D" id="3.40.1110.10">
    <property type="entry name" value="Calcium-transporting ATPase, cytoplasmic domain N"/>
    <property type="match status" value="1"/>
</dbReference>
<evidence type="ECO:0000256" key="4">
    <source>
        <dbReference type="ARBA" id="ARBA00022840"/>
    </source>
</evidence>
<dbReference type="InterPro" id="IPR036412">
    <property type="entry name" value="HAD-like_sf"/>
</dbReference>
<feature type="transmembrane region" description="Helical" evidence="8">
    <location>
        <begin position="815"/>
        <end position="837"/>
    </location>
</feature>
<evidence type="ECO:0000313" key="10">
    <source>
        <dbReference type="EMBL" id="PWE18512.1"/>
    </source>
</evidence>
<dbReference type="NCBIfam" id="TIGR01494">
    <property type="entry name" value="ATPase_P-type"/>
    <property type="match status" value="2"/>
</dbReference>
<dbReference type="Proteomes" id="UP000245168">
    <property type="component" value="Unassembled WGS sequence"/>
</dbReference>
<name>A0A2U2BWY1_9PROT</name>
<dbReference type="GO" id="GO:0015662">
    <property type="term" value="F:P-type ion transporter activity"/>
    <property type="evidence" value="ECO:0007669"/>
    <property type="project" value="UniProtKB-ARBA"/>
</dbReference>
<evidence type="ECO:0000256" key="3">
    <source>
        <dbReference type="ARBA" id="ARBA00022741"/>
    </source>
</evidence>
<dbReference type="AlphaFoldDB" id="A0A2U2BWY1"/>
<comment type="subcellular location">
    <subcellularLocation>
        <location evidence="1">Membrane</location>
        <topology evidence="1">Multi-pass membrane protein</topology>
    </subcellularLocation>
</comment>
<dbReference type="EMBL" id="QEXV01000001">
    <property type="protein sequence ID" value="PWE18512.1"/>
    <property type="molecule type" value="Genomic_DNA"/>
</dbReference>
<dbReference type="GO" id="GO:0005524">
    <property type="term" value="F:ATP binding"/>
    <property type="evidence" value="ECO:0007669"/>
    <property type="project" value="UniProtKB-KW"/>
</dbReference>
<feature type="transmembrane region" description="Helical" evidence="8">
    <location>
        <begin position="281"/>
        <end position="307"/>
    </location>
</feature>
<keyword evidence="3" id="KW-0547">Nucleotide-binding</keyword>
<keyword evidence="5" id="KW-1278">Translocase</keyword>
<protein>
    <submittedName>
        <fullName evidence="10">ATPase P</fullName>
    </submittedName>
</protein>
<dbReference type="Gene3D" id="3.40.50.1000">
    <property type="entry name" value="HAD superfamily/HAD-like"/>
    <property type="match status" value="1"/>
</dbReference>
<evidence type="ECO:0000259" key="9">
    <source>
        <dbReference type="SMART" id="SM00831"/>
    </source>
</evidence>
<reference evidence="11" key="1">
    <citation type="submission" date="2018-05" db="EMBL/GenBank/DDBJ databases">
        <authorList>
            <person name="Liu B.-T."/>
        </authorList>
    </citation>
    <scope>NUCLEOTIDE SEQUENCE [LARGE SCALE GENOMIC DNA]</scope>
    <source>
        <strain evidence="11">WD6-1</strain>
    </source>
</reference>
<dbReference type="Pfam" id="PF13246">
    <property type="entry name" value="Cation_ATPase"/>
    <property type="match status" value="1"/>
</dbReference>
<dbReference type="SFLD" id="SFLDS00003">
    <property type="entry name" value="Haloacid_Dehalogenase"/>
    <property type="match status" value="1"/>
</dbReference>
<feature type="transmembrane region" description="Helical" evidence="8">
    <location>
        <begin position="783"/>
        <end position="803"/>
    </location>
</feature>
<feature type="transmembrane region" description="Helical" evidence="8">
    <location>
        <begin position="92"/>
        <end position="108"/>
    </location>
</feature>
<dbReference type="InterPro" id="IPR018303">
    <property type="entry name" value="ATPase_P-typ_P_site"/>
</dbReference>
<evidence type="ECO:0000313" key="11">
    <source>
        <dbReference type="Proteomes" id="UP000245168"/>
    </source>
</evidence>
<dbReference type="SUPFAM" id="SSF81660">
    <property type="entry name" value="Metal cation-transporting ATPase, ATP-binding domain N"/>
    <property type="match status" value="1"/>
</dbReference>
<dbReference type="GO" id="GO:0016020">
    <property type="term" value="C:membrane"/>
    <property type="evidence" value="ECO:0007669"/>
    <property type="project" value="UniProtKB-SubCell"/>
</dbReference>
<feature type="transmembrane region" description="Helical" evidence="8">
    <location>
        <begin position="751"/>
        <end position="771"/>
    </location>
</feature>
<dbReference type="InterPro" id="IPR001757">
    <property type="entry name" value="P_typ_ATPase"/>
</dbReference>
<dbReference type="Gene3D" id="1.20.1110.10">
    <property type="entry name" value="Calcium-transporting ATPase, transmembrane domain"/>
    <property type="match status" value="1"/>
</dbReference>